<dbReference type="AlphaFoldDB" id="A0A6J6W7M6"/>
<protein>
    <submittedName>
        <fullName evidence="3">Unannotated protein</fullName>
    </submittedName>
</protein>
<evidence type="ECO:0000259" key="1">
    <source>
        <dbReference type="Pfam" id="PF00534"/>
    </source>
</evidence>
<dbReference type="PANTHER" id="PTHR45947:SF3">
    <property type="entry name" value="SULFOQUINOVOSYL TRANSFERASE SQD2"/>
    <property type="match status" value="1"/>
</dbReference>
<dbReference type="Pfam" id="PF13439">
    <property type="entry name" value="Glyco_transf_4"/>
    <property type="match status" value="1"/>
</dbReference>
<dbReference type="Pfam" id="PF00534">
    <property type="entry name" value="Glycos_transf_1"/>
    <property type="match status" value="1"/>
</dbReference>
<evidence type="ECO:0000259" key="2">
    <source>
        <dbReference type="Pfam" id="PF13439"/>
    </source>
</evidence>
<feature type="domain" description="Glycosyl transferase family 1" evidence="1">
    <location>
        <begin position="201"/>
        <end position="350"/>
    </location>
</feature>
<dbReference type="PANTHER" id="PTHR45947">
    <property type="entry name" value="SULFOQUINOVOSYL TRANSFERASE SQD2"/>
    <property type="match status" value="1"/>
</dbReference>
<sequence length="376" mass="41662">MPDDQSLLRSLVQSSGISRINVVAWRDLDDPEAGGSELHADEILKRWAAAGVIIESRTSAVPGRAARVERNGYTISRRGGRYQVFPSVILRGLFGRRSHRPDAVVEIWNGMPFLSPIWHRGRRLVLLHHVHGEMWQMTLPGFLGRLGWLIEHRLAPPFYRRTTIATLSNSSQREIEERMHLHRVAVVPPGISPTFVPGTERSSTPLVVAVGRLVPVKQFDQLIESFVEVHKMVPTSKFVIVGEGYLRTELEDLITSHGAQEWISLPGRISDGELLSLYQRAWLVSSLSLREGWGMSLTEAAACGTPSVAVDIAGHRDAVKNGQSGLLVEAEHVAGTIASVLLDEEKLNDLRLGALDYAESLTWDSAAMQLFQLVSK</sequence>
<reference evidence="3" key="1">
    <citation type="submission" date="2020-05" db="EMBL/GenBank/DDBJ databases">
        <authorList>
            <person name="Chiriac C."/>
            <person name="Salcher M."/>
            <person name="Ghai R."/>
            <person name="Kavagutti S V."/>
        </authorList>
    </citation>
    <scope>NUCLEOTIDE SEQUENCE</scope>
</reference>
<dbReference type="CDD" id="cd03801">
    <property type="entry name" value="GT4_PimA-like"/>
    <property type="match status" value="1"/>
</dbReference>
<dbReference type="Gene3D" id="3.40.50.2000">
    <property type="entry name" value="Glycogen Phosphorylase B"/>
    <property type="match status" value="2"/>
</dbReference>
<accession>A0A6J6W7M6</accession>
<proteinExistence type="predicted"/>
<organism evidence="3">
    <name type="scientific">freshwater metagenome</name>
    <dbReference type="NCBI Taxonomy" id="449393"/>
    <lineage>
        <taxon>unclassified sequences</taxon>
        <taxon>metagenomes</taxon>
        <taxon>ecological metagenomes</taxon>
    </lineage>
</organism>
<dbReference type="GO" id="GO:0016757">
    <property type="term" value="F:glycosyltransferase activity"/>
    <property type="evidence" value="ECO:0007669"/>
    <property type="project" value="InterPro"/>
</dbReference>
<feature type="domain" description="Glycosyltransferase subfamily 4-like N-terminal" evidence="2">
    <location>
        <begin position="34"/>
        <end position="193"/>
    </location>
</feature>
<dbReference type="EMBL" id="CAFAAB010000032">
    <property type="protein sequence ID" value="CAB4779346.1"/>
    <property type="molecule type" value="Genomic_DNA"/>
</dbReference>
<gene>
    <name evidence="3" type="ORF">UFOPK2958_00419</name>
</gene>
<evidence type="ECO:0000313" key="3">
    <source>
        <dbReference type="EMBL" id="CAB4779346.1"/>
    </source>
</evidence>
<name>A0A6J6W7M6_9ZZZZ</name>
<dbReference type="InterPro" id="IPR028098">
    <property type="entry name" value="Glyco_trans_4-like_N"/>
</dbReference>
<dbReference type="InterPro" id="IPR050194">
    <property type="entry name" value="Glycosyltransferase_grp1"/>
</dbReference>
<dbReference type="InterPro" id="IPR001296">
    <property type="entry name" value="Glyco_trans_1"/>
</dbReference>
<dbReference type="SUPFAM" id="SSF53756">
    <property type="entry name" value="UDP-Glycosyltransferase/glycogen phosphorylase"/>
    <property type="match status" value="1"/>
</dbReference>